<keyword evidence="2" id="KW-0808">Transferase</keyword>
<dbReference type="InterPro" id="IPR029063">
    <property type="entry name" value="SAM-dependent_MTases_sf"/>
</dbReference>
<dbReference type="SUPFAM" id="SSF53335">
    <property type="entry name" value="S-adenosyl-L-methionine-dependent methyltransferases"/>
    <property type="match status" value="1"/>
</dbReference>
<proteinExistence type="predicted"/>
<dbReference type="PANTHER" id="PTHR42912:SF93">
    <property type="entry name" value="N6-ADENOSINE-METHYLTRANSFERASE TMT1A"/>
    <property type="match status" value="1"/>
</dbReference>
<dbReference type="InterPro" id="IPR041698">
    <property type="entry name" value="Methyltransf_25"/>
</dbReference>
<dbReference type="RefSeq" id="WP_312863155.1">
    <property type="nucleotide sequence ID" value="NZ_BAAAYY010000015.1"/>
</dbReference>
<keyword evidence="3" id="KW-1185">Reference proteome</keyword>
<accession>A0A852TVE2</accession>
<gene>
    <name evidence="2" type="ORF">HDA32_002485</name>
</gene>
<dbReference type="GO" id="GO:0032259">
    <property type="term" value="P:methylation"/>
    <property type="evidence" value="ECO:0007669"/>
    <property type="project" value="UniProtKB-KW"/>
</dbReference>
<evidence type="ECO:0000313" key="2">
    <source>
        <dbReference type="EMBL" id="NYE47365.1"/>
    </source>
</evidence>
<name>A0A852TVE2_9ACTN</name>
<comment type="caution">
    <text evidence="2">The sequence shown here is derived from an EMBL/GenBank/DDBJ whole genome shotgun (WGS) entry which is preliminary data.</text>
</comment>
<organism evidence="2 3">
    <name type="scientific">Spinactinospora alkalitolerans</name>
    <dbReference type="NCBI Taxonomy" id="687207"/>
    <lineage>
        <taxon>Bacteria</taxon>
        <taxon>Bacillati</taxon>
        <taxon>Actinomycetota</taxon>
        <taxon>Actinomycetes</taxon>
        <taxon>Streptosporangiales</taxon>
        <taxon>Nocardiopsidaceae</taxon>
        <taxon>Spinactinospora</taxon>
    </lineage>
</organism>
<feature type="domain" description="Methyltransferase" evidence="1">
    <location>
        <begin position="47"/>
        <end position="145"/>
    </location>
</feature>
<evidence type="ECO:0000259" key="1">
    <source>
        <dbReference type="Pfam" id="PF13649"/>
    </source>
</evidence>
<dbReference type="EMBL" id="JACCCC010000001">
    <property type="protein sequence ID" value="NYE47365.1"/>
    <property type="molecule type" value="Genomic_DNA"/>
</dbReference>
<dbReference type="Pfam" id="PF13649">
    <property type="entry name" value="Methyltransf_25"/>
    <property type="match status" value="1"/>
</dbReference>
<dbReference type="InterPro" id="IPR050508">
    <property type="entry name" value="Methyltransf_Superfamily"/>
</dbReference>
<sequence length="220" mass="24182">MDTGLGASQREHWQNTYERHPHMYGAEPSAPARHALEVFTARGARTVLEMGAGHGRDALWLASRGLRVHAADFSATALEQLARTAQEQEVADHVDTHLHDARTPLPLADDSVDAVFAHMLLCMALTTTQIHALMGEIGRVLRPGGTLVYTVRHTGDAHYGTGLSHGDDIFEHGGFAVHFFDRALVDDLARGWDLVEVAPFTEGELPRRLWRITQTRPASG</sequence>
<dbReference type="PANTHER" id="PTHR42912">
    <property type="entry name" value="METHYLTRANSFERASE"/>
    <property type="match status" value="1"/>
</dbReference>
<dbReference type="CDD" id="cd02440">
    <property type="entry name" value="AdoMet_MTases"/>
    <property type="match status" value="1"/>
</dbReference>
<dbReference type="Gene3D" id="3.40.50.150">
    <property type="entry name" value="Vaccinia Virus protein VP39"/>
    <property type="match status" value="1"/>
</dbReference>
<dbReference type="AlphaFoldDB" id="A0A852TVE2"/>
<protein>
    <submittedName>
        <fullName evidence="2">SAM-dependent methyltransferase</fullName>
    </submittedName>
</protein>
<dbReference type="Proteomes" id="UP000589036">
    <property type="component" value="Unassembled WGS sequence"/>
</dbReference>
<keyword evidence="2" id="KW-0489">Methyltransferase</keyword>
<evidence type="ECO:0000313" key="3">
    <source>
        <dbReference type="Proteomes" id="UP000589036"/>
    </source>
</evidence>
<dbReference type="GO" id="GO:0008168">
    <property type="term" value="F:methyltransferase activity"/>
    <property type="evidence" value="ECO:0007669"/>
    <property type="project" value="UniProtKB-KW"/>
</dbReference>
<reference evidence="2 3" key="1">
    <citation type="submission" date="2020-07" db="EMBL/GenBank/DDBJ databases">
        <title>Sequencing the genomes of 1000 actinobacteria strains.</title>
        <authorList>
            <person name="Klenk H.-P."/>
        </authorList>
    </citation>
    <scope>NUCLEOTIDE SEQUENCE [LARGE SCALE GENOMIC DNA]</scope>
    <source>
        <strain evidence="2 3">CXB654</strain>
    </source>
</reference>